<name>A0A940MQ58_9RHOB</name>
<sequence length="204" mass="22357">MFDIVFDGGGEGWQLVDPRPIKAMAPYTFFTPSEAELAALQPGDVVQLGVTPVGLTDGAAERIWLRLTEQMQTAWRGVVETGEVPGMGPGAELDVQPWHVLAVQECRVDDLEEEARYLARACVDTRILEGYVGIAMLERREPQAVAGPWPDTGWVFLGPGEVPALHVGPIGLVLNIDDSMMPLLRAPVGVRIERFSEGWRRARA</sequence>
<dbReference type="RefSeq" id="WP_209358451.1">
    <property type="nucleotide sequence ID" value="NZ_JAGISH010000001.1"/>
</dbReference>
<dbReference type="EMBL" id="JAGISH010000001">
    <property type="protein sequence ID" value="MBP0481034.1"/>
    <property type="molecule type" value="Genomic_DNA"/>
</dbReference>
<dbReference type="AlphaFoldDB" id="A0A940MQ58"/>
<dbReference type="Proteomes" id="UP000675940">
    <property type="component" value="Unassembled WGS sequence"/>
</dbReference>
<keyword evidence="2" id="KW-1185">Reference proteome</keyword>
<evidence type="ECO:0000313" key="1">
    <source>
        <dbReference type="EMBL" id="MBP0481034.1"/>
    </source>
</evidence>
<gene>
    <name evidence="1" type="ORF">J5474_00815</name>
</gene>
<reference evidence="1" key="1">
    <citation type="submission" date="2021-03" db="EMBL/GenBank/DDBJ databases">
        <title>Sagittula salina sp. nov. strain M10.9X isolated from the marine waste.</title>
        <authorList>
            <person name="Satari L."/>
            <person name="Molina-Menor E."/>
            <person name="Vidal-Verdu A."/>
            <person name="Pascual J."/>
            <person name="Pereto J."/>
            <person name="Porcar M."/>
        </authorList>
    </citation>
    <scope>NUCLEOTIDE SEQUENCE</scope>
    <source>
        <strain evidence="1">M10.9X</strain>
    </source>
</reference>
<proteinExistence type="predicted"/>
<organism evidence="1 2">
    <name type="scientific">Sagittula salina</name>
    <dbReference type="NCBI Taxonomy" id="2820268"/>
    <lineage>
        <taxon>Bacteria</taxon>
        <taxon>Pseudomonadati</taxon>
        <taxon>Pseudomonadota</taxon>
        <taxon>Alphaproteobacteria</taxon>
        <taxon>Rhodobacterales</taxon>
        <taxon>Roseobacteraceae</taxon>
        <taxon>Sagittula</taxon>
    </lineage>
</organism>
<accession>A0A940MQ58</accession>
<comment type="caution">
    <text evidence="1">The sequence shown here is derived from an EMBL/GenBank/DDBJ whole genome shotgun (WGS) entry which is preliminary data.</text>
</comment>
<protein>
    <submittedName>
        <fullName evidence="1">Uncharacterized protein</fullName>
    </submittedName>
</protein>
<evidence type="ECO:0000313" key="2">
    <source>
        <dbReference type="Proteomes" id="UP000675940"/>
    </source>
</evidence>